<organism evidence="3 4">
    <name type="scientific">Drosophila willistoni</name>
    <name type="common">Fruit fly</name>
    <dbReference type="NCBI Taxonomy" id="7260"/>
    <lineage>
        <taxon>Eukaryota</taxon>
        <taxon>Metazoa</taxon>
        <taxon>Ecdysozoa</taxon>
        <taxon>Arthropoda</taxon>
        <taxon>Hexapoda</taxon>
        <taxon>Insecta</taxon>
        <taxon>Pterygota</taxon>
        <taxon>Neoptera</taxon>
        <taxon>Endopterygota</taxon>
        <taxon>Diptera</taxon>
        <taxon>Brachycera</taxon>
        <taxon>Muscomorpha</taxon>
        <taxon>Ephydroidea</taxon>
        <taxon>Drosophilidae</taxon>
        <taxon>Drosophila</taxon>
        <taxon>Sophophora</taxon>
    </lineage>
</organism>
<dbReference type="eggNOG" id="KOG1212">
    <property type="taxonomic scope" value="Eukaryota"/>
</dbReference>
<dbReference type="InParanoid" id="B4NJ12"/>
<evidence type="ECO:0000259" key="2">
    <source>
        <dbReference type="Pfam" id="PF01425"/>
    </source>
</evidence>
<dbReference type="PANTHER" id="PTHR43372">
    <property type="entry name" value="FATTY-ACID AMIDE HYDROLASE"/>
    <property type="match status" value="1"/>
</dbReference>
<dbReference type="PIRSF" id="PIRSF001221">
    <property type="entry name" value="Amidase_fungi"/>
    <property type="match status" value="1"/>
</dbReference>
<evidence type="ECO:0000313" key="4">
    <source>
        <dbReference type="Proteomes" id="UP000007798"/>
    </source>
</evidence>
<evidence type="ECO:0000256" key="1">
    <source>
        <dbReference type="PIRSR" id="PIRSR001221-1"/>
    </source>
</evidence>
<proteinExistence type="predicted"/>
<feature type="active site" description="Charge relay system" evidence="1">
    <location>
        <position position="201"/>
    </location>
</feature>
<dbReference type="AlphaFoldDB" id="B4NJ12"/>
<dbReference type="GO" id="GO:0016874">
    <property type="term" value="F:ligase activity"/>
    <property type="evidence" value="ECO:0007669"/>
    <property type="project" value="UniProtKB-KW"/>
</dbReference>
<gene>
    <name evidence="3" type="primary">Dwil\GK14375</name>
    <name evidence="3" type="ORF">Dwil_GK14375</name>
</gene>
<feature type="domain" description="Amidase" evidence="2">
    <location>
        <begin position="62"/>
        <end position="509"/>
    </location>
</feature>
<dbReference type="FunCoup" id="B4NJ12">
    <property type="interactions" value="2"/>
</dbReference>
<dbReference type="InterPro" id="IPR052739">
    <property type="entry name" value="FAAH2"/>
</dbReference>
<reference evidence="3 4" key="1">
    <citation type="journal article" date="2007" name="Nature">
        <title>Evolution of genes and genomes on the Drosophila phylogeny.</title>
        <authorList>
            <consortium name="Drosophila 12 Genomes Consortium"/>
            <person name="Clark A.G."/>
            <person name="Eisen M.B."/>
            <person name="Smith D.R."/>
            <person name="Bergman C.M."/>
            <person name="Oliver B."/>
            <person name="Markow T.A."/>
            <person name="Kaufman T.C."/>
            <person name="Kellis M."/>
            <person name="Gelbart W."/>
            <person name="Iyer V.N."/>
            <person name="Pollard D.A."/>
            <person name="Sackton T.B."/>
            <person name="Larracuente A.M."/>
            <person name="Singh N.D."/>
            <person name="Abad J.P."/>
            <person name="Abt D.N."/>
            <person name="Adryan B."/>
            <person name="Aguade M."/>
            <person name="Akashi H."/>
            <person name="Anderson W.W."/>
            <person name="Aquadro C.F."/>
            <person name="Ardell D.H."/>
            <person name="Arguello R."/>
            <person name="Artieri C.G."/>
            <person name="Barbash D.A."/>
            <person name="Barker D."/>
            <person name="Barsanti P."/>
            <person name="Batterham P."/>
            <person name="Batzoglou S."/>
            <person name="Begun D."/>
            <person name="Bhutkar A."/>
            <person name="Blanco E."/>
            <person name="Bosak S.A."/>
            <person name="Bradley R.K."/>
            <person name="Brand A.D."/>
            <person name="Brent M.R."/>
            <person name="Brooks A.N."/>
            <person name="Brown R.H."/>
            <person name="Butlin R.K."/>
            <person name="Caggese C."/>
            <person name="Calvi B.R."/>
            <person name="Bernardo de Carvalho A."/>
            <person name="Caspi A."/>
            <person name="Castrezana S."/>
            <person name="Celniker S.E."/>
            <person name="Chang J.L."/>
            <person name="Chapple C."/>
            <person name="Chatterji S."/>
            <person name="Chinwalla A."/>
            <person name="Civetta A."/>
            <person name="Clifton S.W."/>
            <person name="Comeron J.M."/>
            <person name="Costello J.C."/>
            <person name="Coyne J.A."/>
            <person name="Daub J."/>
            <person name="David R.G."/>
            <person name="Delcher A.L."/>
            <person name="Delehaunty K."/>
            <person name="Do C.B."/>
            <person name="Ebling H."/>
            <person name="Edwards K."/>
            <person name="Eickbush T."/>
            <person name="Evans J.D."/>
            <person name="Filipski A."/>
            <person name="Findeiss S."/>
            <person name="Freyhult E."/>
            <person name="Fulton L."/>
            <person name="Fulton R."/>
            <person name="Garcia A.C."/>
            <person name="Gardiner A."/>
            <person name="Garfield D.A."/>
            <person name="Garvin B.E."/>
            <person name="Gibson G."/>
            <person name="Gilbert D."/>
            <person name="Gnerre S."/>
            <person name="Godfrey J."/>
            <person name="Good R."/>
            <person name="Gotea V."/>
            <person name="Gravely B."/>
            <person name="Greenberg A.J."/>
            <person name="Griffiths-Jones S."/>
            <person name="Gross S."/>
            <person name="Guigo R."/>
            <person name="Gustafson E.A."/>
            <person name="Haerty W."/>
            <person name="Hahn M.W."/>
            <person name="Halligan D.L."/>
            <person name="Halpern A.L."/>
            <person name="Halter G.M."/>
            <person name="Han M.V."/>
            <person name="Heger A."/>
            <person name="Hillier L."/>
            <person name="Hinrichs A.S."/>
            <person name="Holmes I."/>
            <person name="Hoskins R.A."/>
            <person name="Hubisz M.J."/>
            <person name="Hultmark D."/>
            <person name="Huntley M.A."/>
            <person name="Jaffe D.B."/>
            <person name="Jagadeeshan S."/>
            <person name="Jeck W.R."/>
            <person name="Johnson J."/>
            <person name="Jones C.D."/>
            <person name="Jordan W.C."/>
            <person name="Karpen G.H."/>
            <person name="Kataoka E."/>
            <person name="Keightley P.D."/>
            <person name="Kheradpour P."/>
            <person name="Kirkness E.F."/>
            <person name="Koerich L.B."/>
            <person name="Kristiansen K."/>
            <person name="Kudrna D."/>
            <person name="Kulathinal R.J."/>
            <person name="Kumar S."/>
            <person name="Kwok R."/>
            <person name="Lander E."/>
            <person name="Langley C.H."/>
            <person name="Lapoint R."/>
            <person name="Lazzaro B.P."/>
            <person name="Lee S.J."/>
            <person name="Levesque L."/>
            <person name="Li R."/>
            <person name="Lin C.F."/>
            <person name="Lin M.F."/>
            <person name="Lindblad-Toh K."/>
            <person name="Llopart A."/>
            <person name="Long M."/>
            <person name="Low L."/>
            <person name="Lozovsky E."/>
            <person name="Lu J."/>
            <person name="Luo M."/>
            <person name="Machado C.A."/>
            <person name="Makalowski W."/>
            <person name="Marzo M."/>
            <person name="Matsuda M."/>
            <person name="Matzkin L."/>
            <person name="McAllister B."/>
            <person name="McBride C.S."/>
            <person name="McKernan B."/>
            <person name="McKernan K."/>
            <person name="Mendez-Lago M."/>
            <person name="Minx P."/>
            <person name="Mollenhauer M.U."/>
            <person name="Montooth K."/>
            <person name="Mount S.M."/>
            <person name="Mu X."/>
            <person name="Myers E."/>
            <person name="Negre B."/>
            <person name="Newfeld S."/>
            <person name="Nielsen R."/>
            <person name="Noor M.A."/>
            <person name="O'Grady P."/>
            <person name="Pachter L."/>
            <person name="Papaceit M."/>
            <person name="Parisi M.J."/>
            <person name="Parisi M."/>
            <person name="Parts L."/>
            <person name="Pedersen J.S."/>
            <person name="Pesole G."/>
            <person name="Phillippy A.M."/>
            <person name="Ponting C.P."/>
            <person name="Pop M."/>
            <person name="Porcelli D."/>
            <person name="Powell J.R."/>
            <person name="Prohaska S."/>
            <person name="Pruitt K."/>
            <person name="Puig M."/>
            <person name="Quesneville H."/>
            <person name="Ram K.R."/>
            <person name="Rand D."/>
            <person name="Rasmussen M.D."/>
            <person name="Reed L.K."/>
            <person name="Reenan R."/>
            <person name="Reily A."/>
            <person name="Remington K.A."/>
            <person name="Rieger T.T."/>
            <person name="Ritchie M.G."/>
            <person name="Robin C."/>
            <person name="Rogers Y.H."/>
            <person name="Rohde C."/>
            <person name="Rozas J."/>
            <person name="Rubenfield M.J."/>
            <person name="Ruiz A."/>
            <person name="Russo S."/>
            <person name="Salzberg S.L."/>
            <person name="Sanchez-Gracia A."/>
            <person name="Saranga D.J."/>
            <person name="Sato H."/>
            <person name="Schaeffer S.W."/>
            <person name="Schatz M.C."/>
            <person name="Schlenke T."/>
            <person name="Schwartz R."/>
            <person name="Segarra C."/>
            <person name="Singh R.S."/>
            <person name="Sirot L."/>
            <person name="Sirota M."/>
            <person name="Sisneros N.B."/>
            <person name="Smith C.D."/>
            <person name="Smith T.F."/>
            <person name="Spieth J."/>
            <person name="Stage D.E."/>
            <person name="Stark A."/>
            <person name="Stephan W."/>
            <person name="Strausberg R.L."/>
            <person name="Strempel S."/>
            <person name="Sturgill D."/>
            <person name="Sutton G."/>
            <person name="Sutton G.G."/>
            <person name="Tao W."/>
            <person name="Teichmann S."/>
            <person name="Tobari Y.N."/>
            <person name="Tomimura Y."/>
            <person name="Tsolas J.M."/>
            <person name="Valente V.L."/>
            <person name="Venter E."/>
            <person name="Venter J.C."/>
            <person name="Vicario S."/>
            <person name="Vieira F.G."/>
            <person name="Vilella A.J."/>
            <person name="Villasante A."/>
            <person name="Walenz B."/>
            <person name="Wang J."/>
            <person name="Wasserman M."/>
            <person name="Watts T."/>
            <person name="Wilson D."/>
            <person name="Wilson R.K."/>
            <person name="Wing R.A."/>
            <person name="Wolfner M.F."/>
            <person name="Wong A."/>
            <person name="Wong G.K."/>
            <person name="Wu C.I."/>
            <person name="Wu G."/>
            <person name="Yamamoto D."/>
            <person name="Yang H.P."/>
            <person name="Yang S.P."/>
            <person name="Yorke J.A."/>
            <person name="Yoshida K."/>
            <person name="Zdobnov E."/>
            <person name="Zhang P."/>
            <person name="Zhang Y."/>
            <person name="Zimin A.V."/>
            <person name="Baldwin J."/>
            <person name="Abdouelleil A."/>
            <person name="Abdulkadir J."/>
            <person name="Abebe A."/>
            <person name="Abera B."/>
            <person name="Abreu J."/>
            <person name="Acer S.C."/>
            <person name="Aftuck L."/>
            <person name="Alexander A."/>
            <person name="An P."/>
            <person name="Anderson E."/>
            <person name="Anderson S."/>
            <person name="Arachi H."/>
            <person name="Azer M."/>
            <person name="Bachantsang P."/>
            <person name="Barry A."/>
            <person name="Bayul T."/>
            <person name="Berlin A."/>
            <person name="Bessette D."/>
            <person name="Bloom T."/>
            <person name="Blye J."/>
            <person name="Boguslavskiy L."/>
            <person name="Bonnet C."/>
            <person name="Boukhgalter B."/>
            <person name="Bourzgui I."/>
            <person name="Brown A."/>
            <person name="Cahill P."/>
            <person name="Channer S."/>
            <person name="Cheshatsang Y."/>
            <person name="Chuda L."/>
            <person name="Citroen M."/>
            <person name="Collymore A."/>
            <person name="Cooke P."/>
            <person name="Costello M."/>
            <person name="D'Aco K."/>
            <person name="Daza R."/>
            <person name="De Haan G."/>
            <person name="DeGray S."/>
            <person name="DeMaso C."/>
            <person name="Dhargay N."/>
            <person name="Dooley K."/>
            <person name="Dooley E."/>
            <person name="Doricent M."/>
            <person name="Dorje P."/>
            <person name="Dorjee K."/>
            <person name="Dupes A."/>
            <person name="Elong R."/>
            <person name="Falk J."/>
            <person name="Farina A."/>
            <person name="Faro S."/>
            <person name="Ferguson D."/>
            <person name="Fisher S."/>
            <person name="Foley C.D."/>
            <person name="Franke A."/>
            <person name="Friedrich D."/>
            <person name="Gadbois L."/>
            <person name="Gearin G."/>
            <person name="Gearin C.R."/>
            <person name="Giannoukos G."/>
            <person name="Goode T."/>
            <person name="Graham J."/>
            <person name="Grandbois E."/>
            <person name="Grewal S."/>
            <person name="Gyaltsen K."/>
            <person name="Hafez N."/>
            <person name="Hagos B."/>
            <person name="Hall J."/>
            <person name="Henson C."/>
            <person name="Hollinger A."/>
            <person name="Honan T."/>
            <person name="Huard M.D."/>
            <person name="Hughes L."/>
            <person name="Hurhula B."/>
            <person name="Husby M.E."/>
            <person name="Kamat A."/>
            <person name="Kanga B."/>
            <person name="Kashin S."/>
            <person name="Khazanovich D."/>
            <person name="Kisner P."/>
            <person name="Lance K."/>
            <person name="Lara M."/>
            <person name="Lee W."/>
            <person name="Lennon N."/>
            <person name="Letendre F."/>
            <person name="LeVine R."/>
            <person name="Lipovsky A."/>
            <person name="Liu X."/>
            <person name="Liu J."/>
            <person name="Liu S."/>
            <person name="Lokyitsang T."/>
            <person name="Lokyitsang Y."/>
            <person name="Lubonja R."/>
            <person name="Lui A."/>
            <person name="MacDonald P."/>
            <person name="Magnisalis V."/>
            <person name="Maru K."/>
            <person name="Matthews C."/>
            <person name="McCusker W."/>
            <person name="McDonough S."/>
            <person name="Mehta T."/>
            <person name="Meldrim J."/>
            <person name="Meneus L."/>
            <person name="Mihai O."/>
            <person name="Mihalev A."/>
            <person name="Mihova T."/>
            <person name="Mittelman R."/>
            <person name="Mlenga V."/>
            <person name="Montmayeur A."/>
            <person name="Mulrain L."/>
            <person name="Navidi A."/>
            <person name="Naylor J."/>
            <person name="Negash T."/>
            <person name="Nguyen T."/>
            <person name="Nguyen N."/>
            <person name="Nicol R."/>
            <person name="Norbu C."/>
            <person name="Norbu N."/>
            <person name="Novod N."/>
            <person name="O'Neill B."/>
            <person name="Osman S."/>
            <person name="Markiewicz E."/>
            <person name="Oyono O.L."/>
            <person name="Patti C."/>
            <person name="Phunkhang P."/>
            <person name="Pierre F."/>
            <person name="Priest M."/>
            <person name="Raghuraman S."/>
            <person name="Rege F."/>
            <person name="Reyes R."/>
            <person name="Rise C."/>
            <person name="Rogov P."/>
            <person name="Ross K."/>
            <person name="Ryan E."/>
            <person name="Settipalli S."/>
            <person name="Shea T."/>
            <person name="Sherpa N."/>
            <person name="Shi L."/>
            <person name="Shih D."/>
            <person name="Sparrow T."/>
            <person name="Spaulding J."/>
            <person name="Stalker J."/>
            <person name="Stange-Thomann N."/>
            <person name="Stavropoulos S."/>
            <person name="Stone C."/>
            <person name="Strader C."/>
            <person name="Tesfaye S."/>
            <person name="Thomson T."/>
            <person name="Thoulutsang Y."/>
            <person name="Thoulutsang D."/>
            <person name="Topham K."/>
            <person name="Topping I."/>
            <person name="Tsamla T."/>
            <person name="Vassiliev H."/>
            <person name="Vo A."/>
            <person name="Wangchuk T."/>
            <person name="Wangdi T."/>
            <person name="Weiand M."/>
            <person name="Wilkinson J."/>
            <person name="Wilson A."/>
            <person name="Yadav S."/>
            <person name="Young G."/>
            <person name="Yu Q."/>
            <person name="Zembek L."/>
            <person name="Zhong D."/>
            <person name="Zimmer A."/>
            <person name="Zwirko Z."/>
            <person name="Jaffe D.B."/>
            <person name="Alvarez P."/>
            <person name="Brockman W."/>
            <person name="Butler J."/>
            <person name="Chin C."/>
            <person name="Gnerre S."/>
            <person name="Grabherr M."/>
            <person name="Kleber M."/>
            <person name="Mauceli E."/>
            <person name="MacCallum I."/>
        </authorList>
    </citation>
    <scope>NUCLEOTIDE SEQUENCE [LARGE SCALE GENOMIC DNA]</scope>
    <source>
        <strain evidence="4">Tucson 14030-0811.24</strain>
    </source>
</reference>
<feature type="active site" description="Acyl-ester intermediate" evidence="1">
    <location>
        <position position="225"/>
    </location>
</feature>
<feature type="active site" description="Charge relay system" evidence="1">
    <location>
        <position position="126"/>
    </location>
</feature>
<protein>
    <recommendedName>
        <fullName evidence="2">Amidase domain-containing protein</fullName>
    </recommendedName>
</protein>
<dbReference type="EMBL" id="CH964272">
    <property type="protein sequence ID" value="EDW84914.1"/>
    <property type="molecule type" value="Genomic_DNA"/>
</dbReference>
<accession>B4NJ12</accession>
<evidence type="ECO:0000313" key="3">
    <source>
        <dbReference type="EMBL" id="EDW84914.1"/>
    </source>
</evidence>
<dbReference type="GO" id="GO:0012505">
    <property type="term" value="C:endomembrane system"/>
    <property type="evidence" value="ECO:0007669"/>
    <property type="project" value="TreeGrafter"/>
</dbReference>
<dbReference type="Proteomes" id="UP000007798">
    <property type="component" value="Unassembled WGS sequence"/>
</dbReference>
<name>B4NJ12_DROWI</name>
<dbReference type="PANTHER" id="PTHR43372:SF3">
    <property type="entry name" value="AT07710P-RELATED"/>
    <property type="match status" value="1"/>
</dbReference>
<keyword evidence="3" id="KW-0436">Ligase</keyword>
<dbReference type="OrthoDB" id="6428749at2759"/>
<dbReference type="Gene3D" id="3.90.1300.10">
    <property type="entry name" value="Amidase signature (AS) domain"/>
    <property type="match status" value="1"/>
</dbReference>
<dbReference type="STRING" id="7260.B4NJ12"/>
<dbReference type="SUPFAM" id="SSF75304">
    <property type="entry name" value="Amidase signature (AS) enzymes"/>
    <property type="match status" value="1"/>
</dbReference>
<sequence length="534" mass="58775">MEIITRLFAFVLNGLGIIVNKLLDLLQSRKKPTYPGIRNPLLTKSVIELSTELRRGVISSVDLVEAYIARVREVNPSLNAVIEERFDAALKDAKLADDLIARASSQYDRVALYTRYPILGIPFTVKESCSVKGLSYTVGSVIRKNMKAPKDGDVVELLRAAGGIPLLVSSNPEFCMSFETNSVLHGRCVNPYDLNRTSAGSSGGEAALNGSGASPFGVGSDISGSIRLPSMFCGVFGHKPTGGLTSVKGHFPYSSIDENFNSLLQIGPITRFARDLPLLLEIMAGGNKEKLKMEEPLELKDIKIYYAYGYSRFNYITHPSVDFDIKMSITKAVKCFEKAGLQTKELDLQFLSNSFELALVGLLDLKGLPSVVTQQAHRQPSMRLLIIEQFNSIIGHSLFTKESIFLELMQRLNALMATGNMQQYREETKQIKEHMINLLGENGVLFMPTFHTSALCFNTSLVNVPGMDSLVLFNILGLPATHVTMGLNSRGMPIGFQVIAAPFKDKLCLKIAMELEGAFNGWVPPVPHQFTPTK</sequence>
<keyword evidence="4" id="KW-1185">Reference proteome</keyword>
<dbReference type="KEGG" id="dwi:6651222"/>
<dbReference type="PhylomeDB" id="B4NJ12"/>
<dbReference type="OMA" id="GHSLFTK"/>
<dbReference type="HOGENOM" id="CLU_009600_16_1_1"/>
<dbReference type="Pfam" id="PF01425">
    <property type="entry name" value="Amidase"/>
    <property type="match status" value="1"/>
</dbReference>
<dbReference type="InterPro" id="IPR036928">
    <property type="entry name" value="AS_sf"/>
</dbReference>
<dbReference type="SMR" id="B4NJ12"/>
<dbReference type="InterPro" id="IPR023631">
    <property type="entry name" value="Amidase_dom"/>
</dbReference>